<dbReference type="AlphaFoldDB" id="A0A0D6XQS9"/>
<evidence type="ECO:0000313" key="7">
    <source>
        <dbReference type="Proteomes" id="UP000032366"/>
    </source>
</evidence>
<keyword evidence="3" id="KW-0804">Transcription</keyword>
<dbReference type="InterPro" id="IPR014710">
    <property type="entry name" value="RmlC-like_jellyroll"/>
</dbReference>
<dbReference type="EMBL" id="JXWY01000033">
    <property type="protein sequence ID" value="KIX90937.1"/>
    <property type="molecule type" value="Genomic_DNA"/>
</dbReference>
<dbReference type="Pfam" id="PF07883">
    <property type="entry name" value="Cupin_2"/>
    <property type="match status" value="1"/>
</dbReference>
<gene>
    <name evidence="6" type="ORF">NCTC13832_02241</name>
    <name evidence="5" type="ORF">TP70_05530</name>
</gene>
<keyword evidence="1" id="KW-0805">Transcription regulation</keyword>
<dbReference type="Pfam" id="PF01381">
    <property type="entry name" value="HTH_3"/>
    <property type="match status" value="1"/>
</dbReference>
<evidence type="ECO:0000259" key="4">
    <source>
        <dbReference type="PROSITE" id="PS50943"/>
    </source>
</evidence>
<evidence type="ECO:0000313" key="6">
    <source>
        <dbReference type="EMBL" id="SUM58491.1"/>
    </source>
</evidence>
<evidence type="ECO:0000256" key="2">
    <source>
        <dbReference type="ARBA" id="ARBA00023125"/>
    </source>
</evidence>
<dbReference type="PANTHER" id="PTHR46797:SF23">
    <property type="entry name" value="HTH-TYPE TRANSCRIPTIONAL REGULATOR SUTR"/>
    <property type="match status" value="1"/>
</dbReference>
<evidence type="ECO:0000256" key="1">
    <source>
        <dbReference type="ARBA" id="ARBA00023015"/>
    </source>
</evidence>
<dbReference type="GO" id="GO:0003700">
    <property type="term" value="F:DNA-binding transcription factor activity"/>
    <property type="evidence" value="ECO:0007669"/>
    <property type="project" value="TreeGrafter"/>
</dbReference>
<reference evidence="5 7" key="1">
    <citation type="submission" date="2015-01" db="EMBL/GenBank/DDBJ databases">
        <authorList>
            <person name="Guo J."/>
        </authorList>
    </citation>
    <scope>NUCLEOTIDE SEQUENCE [LARGE SCALE GENOMIC DNA]</scope>
    <source>
        <strain evidence="5 7">DSM 22147</strain>
    </source>
</reference>
<name>A0A0D6XQS9_9STAP</name>
<dbReference type="PROSITE" id="PS50943">
    <property type="entry name" value="HTH_CROC1"/>
    <property type="match status" value="1"/>
</dbReference>
<feature type="domain" description="HTH cro/C1-type" evidence="4">
    <location>
        <begin position="15"/>
        <end position="44"/>
    </location>
</feature>
<dbReference type="STRING" id="569857.TP70_05530"/>
<reference evidence="6 8" key="2">
    <citation type="submission" date="2018-06" db="EMBL/GenBank/DDBJ databases">
        <authorList>
            <consortium name="Pathogen Informatics"/>
            <person name="Doyle S."/>
        </authorList>
    </citation>
    <scope>NUCLEOTIDE SEQUENCE [LARGE SCALE GENOMIC DNA]</scope>
    <source>
        <strain evidence="6 8">NCTC13832</strain>
    </source>
</reference>
<protein>
    <submittedName>
        <fullName evidence="6">Transcriptional regulator</fullName>
    </submittedName>
</protein>
<keyword evidence="7" id="KW-1185">Reference proteome</keyword>
<dbReference type="GO" id="GO:0003677">
    <property type="term" value="F:DNA binding"/>
    <property type="evidence" value="ECO:0007669"/>
    <property type="project" value="UniProtKB-KW"/>
</dbReference>
<dbReference type="InterPro" id="IPR013096">
    <property type="entry name" value="Cupin_2"/>
</dbReference>
<dbReference type="OrthoDB" id="9781521at2"/>
<dbReference type="PANTHER" id="PTHR46797">
    <property type="entry name" value="HTH-TYPE TRANSCRIPTIONAL REGULATOR"/>
    <property type="match status" value="1"/>
</dbReference>
<evidence type="ECO:0000256" key="3">
    <source>
        <dbReference type="ARBA" id="ARBA00023163"/>
    </source>
</evidence>
<dbReference type="EMBL" id="UHDT01000001">
    <property type="protein sequence ID" value="SUM58491.1"/>
    <property type="molecule type" value="Genomic_DNA"/>
</dbReference>
<dbReference type="InterPro" id="IPR001387">
    <property type="entry name" value="Cro/C1-type_HTH"/>
</dbReference>
<dbReference type="InterPro" id="IPR010982">
    <property type="entry name" value="Lambda_DNA-bd_dom_sf"/>
</dbReference>
<dbReference type="GO" id="GO:0005829">
    <property type="term" value="C:cytosol"/>
    <property type="evidence" value="ECO:0007669"/>
    <property type="project" value="TreeGrafter"/>
</dbReference>
<dbReference type="RefSeq" id="WP_044360175.1">
    <property type="nucleotide sequence ID" value="NZ_JXWY01000033.1"/>
</dbReference>
<dbReference type="InterPro" id="IPR011051">
    <property type="entry name" value="RmlC_Cupin_sf"/>
</dbReference>
<dbReference type="InterPro" id="IPR050807">
    <property type="entry name" value="TransReg_Diox_bact_type"/>
</dbReference>
<evidence type="ECO:0000313" key="8">
    <source>
        <dbReference type="Proteomes" id="UP000254100"/>
    </source>
</evidence>
<proteinExistence type="predicted"/>
<dbReference type="Gene3D" id="1.10.260.40">
    <property type="entry name" value="lambda repressor-like DNA-binding domains"/>
    <property type="match status" value="1"/>
</dbReference>
<keyword evidence="2" id="KW-0238">DNA-binding</keyword>
<accession>A0A0D6XQS9</accession>
<dbReference type="CDD" id="cd00093">
    <property type="entry name" value="HTH_XRE"/>
    <property type="match status" value="1"/>
</dbReference>
<dbReference type="Proteomes" id="UP000254100">
    <property type="component" value="Unassembled WGS sequence"/>
</dbReference>
<evidence type="ECO:0000313" key="5">
    <source>
        <dbReference type="EMBL" id="KIX90937.1"/>
    </source>
</evidence>
<dbReference type="Proteomes" id="UP000032366">
    <property type="component" value="Unassembled WGS sequence"/>
</dbReference>
<sequence>MNNIIQKTHRLLTGISQIEKGTGNPSINTLWKLANGLHLPLNALISYDKRGIQHVATEDLTPIYNDDQSVIVYPYFPYDNAHGFEMFSMVIEPGGKLESEGHREGSKEFIIVNDGTLALEIGDQIYQVEGSQAISFNGNSKHSYRNDTTEQVLLTATIQYV</sequence>
<organism evidence="6 8">
    <name type="scientific">Staphylococcus microti</name>
    <dbReference type="NCBI Taxonomy" id="569857"/>
    <lineage>
        <taxon>Bacteria</taxon>
        <taxon>Bacillati</taxon>
        <taxon>Bacillota</taxon>
        <taxon>Bacilli</taxon>
        <taxon>Bacillales</taxon>
        <taxon>Staphylococcaceae</taxon>
        <taxon>Staphylococcus</taxon>
    </lineage>
</organism>
<dbReference type="CDD" id="cd02209">
    <property type="entry name" value="cupin_XRE_C"/>
    <property type="match status" value="1"/>
</dbReference>
<dbReference type="Gene3D" id="2.60.120.10">
    <property type="entry name" value="Jelly Rolls"/>
    <property type="match status" value="1"/>
</dbReference>
<dbReference type="SUPFAM" id="SSF51182">
    <property type="entry name" value="RmlC-like cupins"/>
    <property type="match status" value="1"/>
</dbReference>